<evidence type="ECO:0000256" key="1">
    <source>
        <dbReference type="SAM" id="SignalP"/>
    </source>
</evidence>
<feature type="signal peptide" evidence="1">
    <location>
        <begin position="1"/>
        <end position="19"/>
    </location>
</feature>
<feature type="chain" id="PRO_5030873538" evidence="1">
    <location>
        <begin position="20"/>
        <end position="268"/>
    </location>
</feature>
<sequence length="268" mass="29071">MKFTSSVLFLLASAAVSTATETVEDVGDFEHRRGGMDFAPDYGQENTNLNHNGPLPGPCHDTEIAYNTAVHGLLEFDTKTIKEYLCNNISRQEIVDFITNLDISTMDECETMIYGPFDAMKFEILEMLKDEDTCRAEVEEELSTIPQGRKLGQIMAPLIGAGSYIVGAGTGVTALGDEDVSAPSNNGDSFDAPTKWLGRLGYNSGWRVDKHPRFLSDVNGDGLPDVVGFGDAIGFGNLGVFVALNNGDSFDTGTEWLGRLGWCYGSIK</sequence>
<evidence type="ECO:0000313" key="2">
    <source>
        <dbReference type="EMBL" id="CAE4621604.1"/>
    </source>
</evidence>
<dbReference type="AlphaFoldDB" id="A0A7S4RPU8"/>
<name>A0A7S4RPU8_9STRA</name>
<keyword evidence="1" id="KW-0732">Signal</keyword>
<organism evidence="2">
    <name type="scientific">Ditylum brightwellii</name>
    <dbReference type="NCBI Taxonomy" id="49249"/>
    <lineage>
        <taxon>Eukaryota</taxon>
        <taxon>Sar</taxon>
        <taxon>Stramenopiles</taxon>
        <taxon>Ochrophyta</taxon>
        <taxon>Bacillariophyta</taxon>
        <taxon>Mediophyceae</taxon>
        <taxon>Lithodesmiophycidae</taxon>
        <taxon>Lithodesmiales</taxon>
        <taxon>Lithodesmiaceae</taxon>
        <taxon>Ditylum</taxon>
    </lineage>
</organism>
<accession>A0A7S4RPU8</accession>
<protein>
    <submittedName>
        <fullName evidence="2">Uncharacterized protein</fullName>
    </submittedName>
</protein>
<reference evidence="2" key="1">
    <citation type="submission" date="2021-01" db="EMBL/GenBank/DDBJ databases">
        <authorList>
            <person name="Corre E."/>
            <person name="Pelletier E."/>
            <person name="Niang G."/>
            <person name="Scheremetjew M."/>
            <person name="Finn R."/>
            <person name="Kale V."/>
            <person name="Holt S."/>
            <person name="Cochrane G."/>
            <person name="Meng A."/>
            <person name="Brown T."/>
            <person name="Cohen L."/>
        </authorList>
    </citation>
    <scope>NUCLEOTIDE SEQUENCE</scope>
    <source>
        <strain evidence="2">GSO104</strain>
    </source>
</reference>
<proteinExistence type="predicted"/>
<gene>
    <name evidence="2" type="ORF">DBRI00130_LOCUS22441</name>
</gene>
<dbReference type="EMBL" id="HBNS01028561">
    <property type="protein sequence ID" value="CAE4621604.1"/>
    <property type="molecule type" value="Transcribed_RNA"/>
</dbReference>